<dbReference type="Gene3D" id="3.40.190.10">
    <property type="entry name" value="Periplasmic binding protein-like II"/>
    <property type="match status" value="2"/>
</dbReference>
<dbReference type="EMBL" id="BMHQ01000006">
    <property type="protein sequence ID" value="GGE18750.1"/>
    <property type="molecule type" value="Genomic_DNA"/>
</dbReference>
<keyword evidence="5 10" id="KW-0057">Aromatic amino acid biosynthesis</keyword>
<dbReference type="FunFam" id="3.40.190.10:FF:000064">
    <property type="entry name" value="Prephenate dehydratase"/>
    <property type="match status" value="1"/>
</dbReference>
<feature type="domain" description="Prephenate dehydratase" evidence="11">
    <location>
        <begin position="3"/>
        <end position="184"/>
    </location>
</feature>
<dbReference type="PROSITE" id="PS51671">
    <property type="entry name" value="ACT"/>
    <property type="match status" value="1"/>
</dbReference>
<gene>
    <name evidence="10 13" type="primary">pheA</name>
    <name evidence="13" type="ORF">GCM10011571_20860</name>
</gene>
<evidence type="ECO:0000256" key="6">
    <source>
        <dbReference type="ARBA" id="ARBA00023222"/>
    </source>
</evidence>
<evidence type="ECO:0000313" key="13">
    <source>
        <dbReference type="EMBL" id="GGE18750.1"/>
    </source>
</evidence>
<evidence type="ECO:0000256" key="2">
    <source>
        <dbReference type="ARBA" id="ARBA00013147"/>
    </source>
</evidence>
<evidence type="ECO:0000313" key="14">
    <source>
        <dbReference type="Proteomes" id="UP000625210"/>
    </source>
</evidence>
<name>A0A8J2YDP2_9BACL</name>
<keyword evidence="14" id="KW-1185">Reference proteome</keyword>
<evidence type="ECO:0000256" key="1">
    <source>
        <dbReference type="ARBA" id="ARBA00004741"/>
    </source>
</evidence>
<dbReference type="RefSeq" id="WP_229751919.1">
    <property type="nucleotide sequence ID" value="NZ_BMHQ01000006.1"/>
</dbReference>
<dbReference type="SUPFAM" id="SSF53850">
    <property type="entry name" value="Periplasmic binding protein-like II"/>
    <property type="match status" value="1"/>
</dbReference>
<evidence type="ECO:0000256" key="8">
    <source>
        <dbReference type="ARBA" id="ARBA00047848"/>
    </source>
</evidence>
<dbReference type="PROSITE" id="PS00858">
    <property type="entry name" value="PREPHENATE_DEHYDR_2"/>
    <property type="match status" value="1"/>
</dbReference>
<dbReference type="CDD" id="cd04905">
    <property type="entry name" value="ACT_CM-PDT"/>
    <property type="match status" value="1"/>
</dbReference>
<dbReference type="EC" id="4.2.1.51" evidence="2 10"/>
<dbReference type="InterPro" id="IPR008242">
    <property type="entry name" value="Chor_mutase/pphenate_deHydtase"/>
</dbReference>
<dbReference type="InterPro" id="IPR001086">
    <property type="entry name" value="Preph_deHydtase"/>
</dbReference>
<dbReference type="GO" id="GO:0005737">
    <property type="term" value="C:cytoplasm"/>
    <property type="evidence" value="ECO:0007669"/>
    <property type="project" value="TreeGrafter"/>
</dbReference>
<evidence type="ECO:0000256" key="5">
    <source>
        <dbReference type="ARBA" id="ARBA00023141"/>
    </source>
</evidence>
<evidence type="ECO:0000256" key="3">
    <source>
        <dbReference type="ARBA" id="ARBA00021872"/>
    </source>
</evidence>
<sequence>MDSVAYLGPQGTFTFEAAIALFPKNERVPYPSIPDVLSAVAQGKVPHGVVPVENAIEGSVNLTLDWLIHHADVPITAELVYPITQCLMAHPQQGNRPLQDFSRVLSHPQAIAQCQHFLRKHLPQAQVEFVDSTAAAAAKVRQYPEEAWAAIGPRSAQELTGLALLKPDIQDYDNNFTRFIAVGEPLTREPSVSPAYQKSSLLVALPSDYPGALYKVLASFATHGINLSRIESRPTKTGLGNYHFFIDAEQSLDHPAMAEALREVEAGGCQVRRFGSYFCYPFRQKPIVKTY</sequence>
<keyword evidence="4 10" id="KW-0028">Amino-acid biosynthesis</keyword>
<dbReference type="PIRSF" id="PIRSF001500">
    <property type="entry name" value="Chor_mut_pdt_Ppr"/>
    <property type="match status" value="1"/>
</dbReference>
<evidence type="ECO:0000256" key="10">
    <source>
        <dbReference type="RuleBase" id="RU361254"/>
    </source>
</evidence>
<reference evidence="13" key="1">
    <citation type="journal article" date="2014" name="Int. J. Syst. Evol. Microbiol.">
        <title>Complete genome sequence of Corynebacterium casei LMG S-19264T (=DSM 44701T), isolated from a smear-ripened cheese.</title>
        <authorList>
            <consortium name="US DOE Joint Genome Institute (JGI-PGF)"/>
            <person name="Walter F."/>
            <person name="Albersmeier A."/>
            <person name="Kalinowski J."/>
            <person name="Ruckert C."/>
        </authorList>
    </citation>
    <scope>NUCLEOTIDE SEQUENCE</scope>
    <source>
        <strain evidence="13">CGMCC 1.15179</strain>
    </source>
</reference>
<organism evidence="13 14">
    <name type="scientific">Marinithermofilum abyssi</name>
    <dbReference type="NCBI Taxonomy" id="1571185"/>
    <lineage>
        <taxon>Bacteria</taxon>
        <taxon>Bacillati</taxon>
        <taxon>Bacillota</taxon>
        <taxon>Bacilli</taxon>
        <taxon>Bacillales</taxon>
        <taxon>Thermoactinomycetaceae</taxon>
        <taxon>Marinithermofilum</taxon>
    </lineage>
</organism>
<proteinExistence type="predicted"/>
<dbReference type="SUPFAM" id="SSF55021">
    <property type="entry name" value="ACT-like"/>
    <property type="match status" value="1"/>
</dbReference>
<comment type="pathway">
    <text evidence="1 10">Amino-acid biosynthesis; L-phenylalanine biosynthesis; phenylpyruvate from prephenate: step 1/1.</text>
</comment>
<dbReference type="UniPathway" id="UPA00121">
    <property type="reaction ID" value="UER00345"/>
</dbReference>
<dbReference type="NCBIfam" id="NF008865">
    <property type="entry name" value="PRK11898.1"/>
    <property type="match status" value="1"/>
</dbReference>
<comment type="catalytic activity">
    <reaction evidence="8 10">
        <text>prephenate + H(+) = 3-phenylpyruvate + CO2 + H2O</text>
        <dbReference type="Rhea" id="RHEA:21648"/>
        <dbReference type="ChEBI" id="CHEBI:15377"/>
        <dbReference type="ChEBI" id="CHEBI:15378"/>
        <dbReference type="ChEBI" id="CHEBI:16526"/>
        <dbReference type="ChEBI" id="CHEBI:18005"/>
        <dbReference type="ChEBI" id="CHEBI:29934"/>
        <dbReference type="EC" id="4.2.1.51"/>
    </reaction>
</comment>
<comment type="caution">
    <text evidence="13">The sequence shown here is derived from an EMBL/GenBank/DDBJ whole genome shotgun (WGS) entry which is preliminary data.</text>
</comment>
<dbReference type="InterPro" id="IPR018528">
    <property type="entry name" value="Preph_deHydtase_CS"/>
</dbReference>
<dbReference type="GO" id="GO:0009094">
    <property type="term" value="P:L-phenylalanine biosynthetic process"/>
    <property type="evidence" value="ECO:0007669"/>
    <property type="project" value="UniProtKB-UniPathway"/>
</dbReference>
<evidence type="ECO:0000256" key="9">
    <source>
        <dbReference type="PIRSR" id="PIRSR001500-2"/>
    </source>
</evidence>
<dbReference type="InterPro" id="IPR002912">
    <property type="entry name" value="ACT_dom"/>
</dbReference>
<dbReference type="PANTHER" id="PTHR21022:SF19">
    <property type="entry name" value="PREPHENATE DEHYDRATASE-RELATED"/>
    <property type="match status" value="1"/>
</dbReference>
<dbReference type="Pfam" id="PF00800">
    <property type="entry name" value="PDT"/>
    <property type="match status" value="1"/>
</dbReference>
<accession>A0A8J2YDP2</accession>
<dbReference type="PROSITE" id="PS51171">
    <property type="entry name" value="PREPHENATE_DEHYDR_3"/>
    <property type="match status" value="1"/>
</dbReference>
<dbReference type="PANTHER" id="PTHR21022">
    <property type="entry name" value="PREPHENATE DEHYDRATASE P PROTEIN"/>
    <property type="match status" value="1"/>
</dbReference>
<dbReference type="Gene3D" id="3.30.70.260">
    <property type="match status" value="1"/>
</dbReference>
<evidence type="ECO:0000259" key="12">
    <source>
        <dbReference type="PROSITE" id="PS51671"/>
    </source>
</evidence>
<dbReference type="CDD" id="cd13633">
    <property type="entry name" value="PBP2_Sa-PDT_like"/>
    <property type="match status" value="1"/>
</dbReference>
<reference evidence="13" key="2">
    <citation type="submission" date="2020-09" db="EMBL/GenBank/DDBJ databases">
        <authorList>
            <person name="Sun Q."/>
            <person name="Zhou Y."/>
        </authorList>
    </citation>
    <scope>NUCLEOTIDE SEQUENCE</scope>
    <source>
        <strain evidence="13">CGMCC 1.15179</strain>
    </source>
</reference>
<protein>
    <recommendedName>
        <fullName evidence="3 10">Prephenate dehydratase</fullName>
        <shortName evidence="10">PDT</shortName>
        <ecNumber evidence="2 10">4.2.1.51</ecNumber>
    </recommendedName>
</protein>
<feature type="domain" description="ACT" evidence="12">
    <location>
        <begin position="201"/>
        <end position="276"/>
    </location>
</feature>
<feature type="site" description="Essential for prephenate dehydratase activity" evidence="9">
    <location>
        <position position="177"/>
    </location>
</feature>
<evidence type="ECO:0000259" key="11">
    <source>
        <dbReference type="PROSITE" id="PS51171"/>
    </source>
</evidence>
<dbReference type="Pfam" id="PF01842">
    <property type="entry name" value="ACT"/>
    <property type="match status" value="1"/>
</dbReference>
<dbReference type="InterPro" id="IPR045865">
    <property type="entry name" value="ACT-like_dom_sf"/>
</dbReference>
<evidence type="ECO:0000256" key="7">
    <source>
        <dbReference type="ARBA" id="ARBA00023239"/>
    </source>
</evidence>
<keyword evidence="7 10" id="KW-0456">Lyase</keyword>
<dbReference type="AlphaFoldDB" id="A0A8J2YDP2"/>
<dbReference type="Proteomes" id="UP000625210">
    <property type="component" value="Unassembled WGS sequence"/>
</dbReference>
<dbReference type="GO" id="GO:0004664">
    <property type="term" value="F:prephenate dehydratase activity"/>
    <property type="evidence" value="ECO:0007669"/>
    <property type="project" value="UniProtKB-UniRule"/>
</dbReference>
<evidence type="ECO:0000256" key="4">
    <source>
        <dbReference type="ARBA" id="ARBA00022605"/>
    </source>
</evidence>
<keyword evidence="6 10" id="KW-0584">Phenylalanine biosynthesis</keyword>